<keyword evidence="2" id="KW-1133">Transmembrane helix</keyword>
<comment type="caution">
    <text evidence="3">The sequence shown here is derived from an EMBL/GenBank/DDBJ whole genome shotgun (WGS) entry which is preliminary data.</text>
</comment>
<evidence type="ECO:0000313" key="4">
    <source>
        <dbReference type="Proteomes" id="UP001596392"/>
    </source>
</evidence>
<accession>A0ABW2GV20</accession>
<evidence type="ECO:0000313" key="3">
    <source>
        <dbReference type="EMBL" id="MFC7243869.1"/>
    </source>
</evidence>
<protein>
    <recommendedName>
        <fullName evidence="5">LPXTG-motif cell wall-anchored protein</fullName>
    </recommendedName>
</protein>
<feature type="compositionally biased region" description="Basic residues" evidence="1">
    <location>
        <begin position="184"/>
        <end position="194"/>
    </location>
</feature>
<reference evidence="4" key="1">
    <citation type="journal article" date="2019" name="Int. J. Syst. Evol. Microbiol.">
        <title>The Global Catalogue of Microorganisms (GCM) 10K type strain sequencing project: providing services to taxonomists for standard genome sequencing and annotation.</title>
        <authorList>
            <consortium name="The Broad Institute Genomics Platform"/>
            <consortium name="The Broad Institute Genome Sequencing Center for Infectious Disease"/>
            <person name="Wu L."/>
            <person name="Ma J."/>
        </authorList>
    </citation>
    <scope>NUCLEOTIDE SEQUENCE [LARGE SCALE GENOMIC DNA]</scope>
    <source>
        <strain evidence="4">CGMCC 1.9106</strain>
    </source>
</reference>
<evidence type="ECO:0000256" key="2">
    <source>
        <dbReference type="SAM" id="Phobius"/>
    </source>
</evidence>
<keyword evidence="2" id="KW-0812">Transmembrane</keyword>
<feature type="region of interest" description="Disordered" evidence="1">
    <location>
        <begin position="174"/>
        <end position="194"/>
    </location>
</feature>
<dbReference type="Proteomes" id="UP001596392">
    <property type="component" value="Unassembled WGS sequence"/>
</dbReference>
<evidence type="ECO:0008006" key="5">
    <source>
        <dbReference type="Google" id="ProtNLM"/>
    </source>
</evidence>
<feature type="compositionally biased region" description="Acidic residues" evidence="1">
    <location>
        <begin position="104"/>
        <end position="116"/>
    </location>
</feature>
<keyword evidence="2" id="KW-0472">Membrane</keyword>
<keyword evidence="4" id="KW-1185">Reference proteome</keyword>
<sequence>MRMSREQSRLAWLAAVATAVTAMVVASVMFMFVAPSTAGPDDRAKHRGYGTHSATPTGPGGHSPSTAPTDPSTAPSAAPSEWPSDGPTDSSTPTTGVSGAHHDDDDDDDDDNGGDDGGDHNGGGGGDDELPRTGTSGPSTSTLVLTGLTVLLLGAGALWLAAALSRRLEGTRLKAQAAGAVATLRRRPSPRPRD</sequence>
<organism evidence="3 4">
    <name type="scientific">Catellatospora aurea</name>
    <dbReference type="NCBI Taxonomy" id="1337874"/>
    <lineage>
        <taxon>Bacteria</taxon>
        <taxon>Bacillati</taxon>
        <taxon>Actinomycetota</taxon>
        <taxon>Actinomycetes</taxon>
        <taxon>Micromonosporales</taxon>
        <taxon>Micromonosporaceae</taxon>
        <taxon>Catellatospora</taxon>
    </lineage>
</organism>
<evidence type="ECO:0000256" key="1">
    <source>
        <dbReference type="SAM" id="MobiDB-lite"/>
    </source>
</evidence>
<dbReference type="RefSeq" id="WP_376806978.1">
    <property type="nucleotide sequence ID" value="NZ_JBHTAC010000013.1"/>
</dbReference>
<dbReference type="EMBL" id="JBHTAC010000013">
    <property type="protein sequence ID" value="MFC7243869.1"/>
    <property type="molecule type" value="Genomic_DNA"/>
</dbReference>
<gene>
    <name evidence="3" type="ORF">ACFQO7_15475</name>
</gene>
<feature type="compositionally biased region" description="Low complexity" evidence="1">
    <location>
        <begin position="63"/>
        <end position="99"/>
    </location>
</feature>
<name>A0ABW2GV20_9ACTN</name>
<feature type="transmembrane region" description="Helical" evidence="2">
    <location>
        <begin position="143"/>
        <end position="164"/>
    </location>
</feature>
<proteinExistence type="predicted"/>
<feature type="region of interest" description="Disordered" evidence="1">
    <location>
        <begin position="39"/>
        <end position="139"/>
    </location>
</feature>